<proteinExistence type="predicted"/>
<accession>A0A3N4HY37</accession>
<keyword evidence="3" id="KW-1185">Reference proteome</keyword>
<feature type="compositionally biased region" description="Polar residues" evidence="1">
    <location>
        <begin position="284"/>
        <end position="294"/>
    </location>
</feature>
<gene>
    <name evidence="2" type="ORF">BJ508DRAFT_416365</name>
</gene>
<feature type="compositionally biased region" description="Basic and acidic residues" evidence="1">
    <location>
        <begin position="190"/>
        <end position="199"/>
    </location>
</feature>
<dbReference type="EMBL" id="ML119707">
    <property type="protein sequence ID" value="RPA78763.1"/>
    <property type="molecule type" value="Genomic_DNA"/>
</dbReference>
<dbReference type="Proteomes" id="UP000275078">
    <property type="component" value="Unassembled WGS sequence"/>
</dbReference>
<feature type="compositionally biased region" description="Basic and acidic residues" evidence="1">
    <location>
        <begin position="122"/>
        <end position="142"/>
    </location>
</feature>
<evidence type="ECO:0000256" key="1">
    <source>
        <dbReference type="SAM" id="MobiDB-lite"/>
    </source>
</evidence>
<evidence type="ECO:0000313" key="2">
    <source>
        <dbReference type="EMBL" id="RPA78763.1"/>
    </source>
</evidence>
<feature type="compositionally biased region" description="Basic residues" evidence="1">
    <location>
        <begin position="36"/>
        <end position="45"/>
    </location>
</feature>
<reference evidence="2 3" key="1">
    <citation type="journal article" date="2018" name="Nat. Ecol. Evol.">
        <title>Pezizomycetes genomes reveal the molecular basis of ectomycorrhizal truffle lifestyle.</title>
        <authorList>
            <person name="Murat C."/>
            <person name="Payen T."/>
            <person name="Noel B."/>
            <person name="Kuo A."/>
            <person name="Morin E."/>
            <person name="Chen J."/>
            <person name="Kohler A."/>
            <person name="Krizsan K."/>
            <person name="Balestrini R."/>
            <person name="Da Silva C."/>
            <person name="Montanini B."/>
            <person name="Hainaut M."/>
            <person name="Levati E."/>
            <person name="Barry K.W."/>
            <person name="Belfiori B."/>
            <person name="Cichocki N."/>
            <person name="Clum A."/>
            <person name="Dockter R.B."/>
            <person name="Fauchery L."/>
            <person name="Guy J."/>
            <person name="Iotti M."/>
            <person name="Le Tacon F."/>
            <person name="Lindquist E.A."/>
            <person name="Lipzen A."/>
            <person name="Malagnac F."/>
            <person name="Mello A."/>
            <person name="Molinier V."/>
            <person name="Miyauchi S."/>
            <person name="Poulain J."/>
            <person name="Riccioni C."/>
            <person name="Rubini A."/>
            <person name="Sitrit Y."/>
            <person name="Splivallo R."/>
            <person name="Traeger S."/>
            <person name="Wang M."/>
            <person name="Zifcakova L."/>
            <person name="Wipf D."/>
            <person name="Zambonelli A."/>
            <person name="Paolocci F."/>
            <person name="Nowrousian M."/>
            <person name="Ottonello S."/>
            <person name="Baldrian P."/>
            <person name="Spatafora J.W."/>
            <person name="Henrissat B."/>
            <person name="Nagy L.G."/>
            <person name="Aury J.M."/>
            <person name="Wincker P."/>
            <person name="Grigoriev I.V."/>
            <person name="Bonfante P."/>
            <person name="Martin F.M."/>
        </authorList>
    </citation>
    <scope>NUCLEOTIDE SEQUENCE [LARGE SCALE GENOMIC DNA]</scope>
    <source>
        <strain evidence="2 3">RN42</strain>
    </source>
</reference>
<sequence>MARAKWSKWIGPSDIDQAAAGYPSPKPTADVPPQHEKKKQCRKHQIPVQRARVSETKPPESPMVPMNAMSTSRAIHLENTRPPVSSLVPSPKRKACSEAILQPVSATLSPTFVLYDGPPKFGPRDRRDFKGSKEKRESDKARQAAHRRKKKRREKAAAEALQSSAAIDSPVIHQTQPIADQPAEVLPQKQDTEKQDRKVEKRTRQRKRKRARSDVSISADDSFRVENLRKVATCPAEDVQDGYPARELEVSEETLDALSFGKPFQTHGRKEPSDLEDELPQPQPQTQDRSSLSDIQSRISTLDFLESTNIQVKTAYRASKCSLSSLGRKATLALASHLDFSPELKDAIERTRQLFLVCEETIIMLYDCFTETFPSSPLAASDEEYVAIKEMGEVISRTVLECWKQILGVCEQVVGCLQQEGPCGIKDVKRAVSQLGCDAVALIETCVRLDRIGRMPEDENTVMLKTGP</sequence>
<feature type="compositionally biased region" description="Basic residues" evidence="1">
    <location>
        <begin position="200"/>
        <end position="211"/>
    </location>
</feature>
<feature type="region of interest" description="Disordered" evidence="1">
    <location>
        <begin position="110"/>
        <end position="217"/>
    </location>
</feature>
<evidence type="ECO:0000313" key="3">
    <source>
        <dbReference type="Proteomes" id="UP000275078"/>
    </source>
</evidence>
<dbReference type="AlphaFoldDB" id="A0A3N4HY37"/>
<name>A0A3N4HY37_ASCIM</name>
<protein>
    <submittedName>
        <fullName evidence="2">Uncharacterized protein</fullName>
    </submittedName>
</protein>
<feature type="region of interest" description="Disordered" evidence="1">
    <location>
        <begin position="1"/>
        <end position="66"/>
    </location>
</feature>
<feature type="compositionally biased region" description="Basic residues" evidence="1">
    <location>
        <begin position="143"/>
        <end position="154"/>
    </location>
</feature>
<feature type="region of interest" description="Disordered" evidence="1">
    <location>
        <begin position="259"/>
        <end position="294"/>
    </location>
</feature>
<organism evidence="2 3">
    <name type="scientific">Ascobolus immersus RN42</name>
    <dbReference type="NCBI Taxonomy" id="1160509"/>
    <lineage>
        <taxon>Eukaryota</taxon>
        <taxon>Fungi</taxon>
        <taxon>Dikarya</taxon>
        <taxon>Ascomycota</taxon>
        <taxon>Pezizomycotina</taxon>
        <taxon>Pezizomycetes</taxon>
        <taxon>Pezizales</taxon>
        <taxon>Ascobolaceae</taxon>
        <taxon>Ascobolus</taxon>
    </lineage>
</organism>